<gene>
    <name evidence="1" type="ordered locus">TUZN_1546</name>
</gene>
<evidence type="ECO:0008006" key="3">
    <source>
        <dbReference type="Google" id="ProtNLM"/>
    </source>
</evidence>
<keyword evidence="2" id="KW-1185">Reference proteome</keyword>
<evidence type="ECO:0000313" key="1">
    <source>
        <dbReference type="EMBL" id="AEA13014.1"/>
    </source>
</evidence>
<dbReference type="GeneID" id="10361067"/>
<dbReference type="RefSeq" id="WP_013680349.1">
    <property type="nucleotide sequence ID" value="NC_015315.1"/>
</dbReference>
<dbReference type="STRING" id="999630.TUZN_1546"/>
<reference key="2">
    <citation type="submission" date="2011-03" db="EMBL/GenBank/DDBJ databases">
        <title>Complete genome sequence of the thermoacidophilic crenarchaeon Thermoproteus uzoniensis 768-20.</title>
        <authorList>
            <person name="Mardanov A.V."/>
            <person name="Gumerov V.M."/>
            <person name="Beletsky A.V."/>
            <person name="Prokofeva M.I."/>
            <person name="Bonch-Osmolovskaya E.A."/>
            <person name="Ravin N.V."/>
            <person name="Skryabin K.G."/>
        </authorList>
    </citation>
    <scope>NUCLEOTIDE SEQUENCE</scope>
    <source>
        <strain>768-20</strain>
    </source>
</reference>
<proteinExistence type="predicted"/>
<dbReference type="AlphaFoldDB" id="F2L287"/>
<reference evidence="1 2" key="1">
    <citation type="journal article" date="2011" name="J. Bacteriol.">
        <title>Complete genome sequence of the thermoacidophilic crenarchaeon Thermoproteus uzoniensis 768-20.</title>
        <authorList>
            <person name="Mardanov A.V."/>
            <person name="Gumerov V.M."/>
            <person name="Beletsky A.V."/>
            <person name="Prokofeva M.I."/>
            <person name="Bonch-Osmolovskaya E.A."/>
            <person name="Ravin N.V."/>
            <person name="Skryabin K.G."/>
        </authorList>
    </citation>
    <scope>NUCLEOTIDE SEQUENCE [LARGE SCALE GENOMIC DNA]</scope>
    <source>
        <strain evidence="1 2">768-20</strain>
    </source>
</reference>
<name>F2L287_THEU7</name>
<dbReference type="OrthoDB" id="375488at2157"/>
<accession>F2L287</accession>
<sequence>MEVLILVSHLGWPDEVSSYISKAPGVSEVYSSQSGYIVARARVESPSDLRELLSFVRRCRGVLRVEYMVARRPDGRQRP</sequence>
<dbReference type="HOGENOM" id="CLU_2597945_0_0_2"/>
<protein>
    <recommendedName>
        <fullName evidence="3">Lrp/AsnC family transcriptional regulator</fullName>
    </recommendedName>
</protein>
<dbReference type="Proteomes" id="UP000008138">
    <property type="component" value="Chromosome"/>
</dbReference>
<dbReference type="eggNOG" id="arCOG01117">
    <property type="taxonomic scope" value="Archaea"/>
</dbReference>
<organism evidence="1 2">
    <name type="scientific">Thermoproteus uzoniensis (strain 768-20)</name>
    <dbReference type="NCBI Taxonomy" id="999630"/>
    <lineage>
        <taxon>Archaea</taxon>
        <taxon>Thermoproteota</taxon>
        <taxon>Thermoprotei</taxon>
        <taxon>Thermoproteales</taxon>
        <taxon>Thermoproteaceae</taxon>
        <taxon>Thermoproteus</taxon>
    </lineage>
</organism>
<dbReference type="KEGG" id="tuz:TUZN_1546"/>
<evidence type="ECO:0000313" key="2">
    <source>
        <dbReference type="Proteomes" id="UP000008138"/>
    </source>
</evidence>
<dbReference type="EMBL" id="CP002590">
    <property type="protein sequence ID" value="AEA13014.1"/>
    <property type="molecule type" value="Genomic_DNA"/>
</dbReference>